<dbReference type="EMBL" id="RDQH01000331">
    <property type="protein sequence ID" value="RXH98526.1"/>
    <property type="molecule type" value="Genomic_DNA"/>
</dbReference>
<keyword evidence="3" id="KW-1185">Reference proteome</keyword>
<feature type="domain" description="DUF4283" evidence="1">
    <location>
        <begin position="36"/>
        <end position="107"/>
    </location>
</feature>
<evidence type="ECO:0000313" key="3">
    <source>
        <dbReference type="Proteomes" id="UP000290289"/>
    </source>
</evidence>
<dbReference type="AlphaFoldDB" id="A0A498JU08"/>
<evidence type="ECO:0000259" key="1">
    <source>
        <dbReference type="Pfam" id="PF14111"/>
    </source>
</evidence>
<dbReference type="Proteomes" id="UP000290289">
    <property type="component" value="Chromosome 5"/>
</dbReference>
<comment type="caution">
    <text evidence="2">The sequence shown here is derived from an EMBL/GenBank/DDBJ whole genome shotgun (WGS) entry which is preliminary data.</text>
</comment>
<sequence>MERVLRLFRSKFQLTEQEGLLVVISDTATERLWCSKFFLVGKVLLRKTINPNVVMGVFKDLWIPKADVEVMAIDGNRIMFCFGKKEELKCVLSNNPWYFGKTLLVLADVKGLEVPADISLLKQEFWRRKGIGSVLHIKLLVVMEGLRLAQHLGVHQVVVESDSTVTSRPEVHHIPDPLHHYNTILSALGPDYALMFLFLGTHTRTSQWVTHHGIAHARYSLNFGVPMEPETSELPKCLMLGRDENIHIRITPLGDVGSYIYSCSS</sequence>
<proteinExistence type="predicted"/>
<gene>
    <name evidence="2" type="ORF">DVH24_010851</name>
</gene>
<accession>A0A498JU08</accession>
<reference evidence="2 3" key="1">
    <citation type="submission" date="2018-10" db="EMBL/GenBank/DDBJ databases">
        <title>A high-quality apple genome assembly.</title>
        <authorList>
            <person name="Hu J."/>
        </authorList>
    </citation>
    <scope>NUCLEOTIDE SEQUENCE [LARGE SCALE GENOMIC DNA]</scope>
    <source>
        <strain evidence="3">cv. HFTH1</strain>
        <tissue evidence="2">Young leaf</tissue>
    </source>
</reference>
<evidence type="ECO:0000313" key="2">
    <source>
        <dbReference type="EMBL" id="RXH98526.1"/>
    </source>
</evidence>
<protein>
    <recommendedName>
        <fullName evidence="1">DUF4283 domain-containing protein</fullName>
    </recommendedName>
</protein>
<dbReference type="Pfam" id="PF14111">
    <property type="entry name" value="DUF4283"/>
    <property type="match status" value="1"/>
</dbReference>
<name>A0A498JU08_MALDO</name>
<dbReference type="InterPro" id="IPR025558">
    <property type="entry name" value="DUF4283"/>
</dbReference>
<organism evidence="2 3">
    <name type="scientific">Malus domestica</name>
    <name type="common">Apple</name>
    <name type="synonym">Pyrus malus</name>
    <dbReference type="NCBI Taxonomy" id="3750"/>
    <lineage>
        <taxon>Eukaryota</taxon>
        <taxon>Viridiplantae</taxon>
        <taxon>Streptophyta</taxon>
        <taxon>Embryophyta</taxon>
        <taxon>Tracheophyta</taxon>
        <taxon>Spermatophyta</taxon>
        <taxon>Magnoliopsida</taxon>
        <taxon>eudicotyledons</taxon>
        <taxon>Gunneridae</taxon>
        <taxon>Pentapetalae</taxon>
        <taxon>rosids</taxon>
        <taxon>fabids</taxon>
        <taxon>Rosales</taxon>
        <taxon>Rosaceae</taxon>
        <taxon>Amygdaloideae</taxon>
        <taxon>Maleae</taxon>
        <taxon>Malus</taxon>
    </lineage>
</organism>